<name>A0A1Y1JTA1_PLAGO</name>
<dbReference type="EMBL" id="BDQF01000263">
    <property type="protein sequence ID" value="GAW84367.1"/>
    <property type="molecule type" value="Genomic_DNA"/>
</dbReference>
<protein>
    <submittedName>
        <fullName evidence="1">Variable surface protein</fullName>
    </submittedName>
</protein>
<dbReference type="OrthoDB" id="10693413at2759"/>
<dbReference type="RefSeq" id="XP_028546956.1">
    <property type="nucleotide sequence ID" value="XM_028691155.1"/>
</dbReference>
<dbReference type="Proteomes" id="UP000195521">
    <property type="component" value="Unassembled WGS sequence"/>
</dbReference>
<gene>
    <name evidence="1" type="ORF">PGO_002590</name>
</gene>
<accession>A0A1Y1JTA1</accession>
<evidence type="ECO:0000313" key="2">
    <source>
        <dbReference type="Proteomes" id="UP000195521"/>
    </source>
</evidence>
<dbReference type="AlphaFoldDB" id="A0A1Y1JTA1"/>
<proteinExistence type="predicted"/>
<sequence>MSFNNSGNEDFYFEGIFPTCDEEYMEATKRIITDVNSLSDNTCTMIYHSVGVRDPRNESYFIDDCKALIQYLSGIENKTEESDIKSRCNYLNYKLKYDLMGYHCSIQNTKEVYQKIVDSYKPYNKILNKCNSHIKNLDLDTFYKFYFLNWLYNYLNVFIGGKFICPFNTDDFKKYIVLLKKCEIENNRNFCNVLEKFKAQYSDYIHKLTKCLEGHKGLTFSSWKYTTYGSYIGLRIRVMLRFRNKKNKERLKLLDSFENAFNDLSNKECQIAYNSLE</sequence>
<evidence type="ECO:0000313" key="1">
    <source>
        <dbReference type="EMBL" id="GAW84367.1"/>
    </source>
</evidence>
<reference evidence="2" key="1">
    <citation type="submission" date="2017-04" db="EMBL/GenBank/DDBJ databases">
        <title>Plasmodium gonderi genome.</title>
        <authorList>
            <person name="Arisue N."/>
            <person name="Honma H."/>
            <person name="Kawai S."/>
            <person name="Tougan T."/>
            <person name="Tanabe K."/>
            <person name="Horii T."/>
        </authorList>
    </citation>
    <scope>NUCLEOTIDE SEQUENCE [LARGE SCALE GENOMIC DNA]</scope>
    <source>
        <strain evidence="2">ATCC 30045</strain>
    </source>
</reference>
<comment type="caution">
    <text evidence="1">The sequence shown here is derived from an EMBL/GenBank/DDBJ whole genome shotgun (WGS) entry which is preliminary data.</text>
</comment>
<keyword evidence="2" id="KW-1185">Reference proteome</keyword>
<dbReference type="GeneID" id="39745175"/>
<organism evidence="1 2">
    <name type="scientific">Plasmodium gonderi</name>
    <dbReference type="NCBI Taxonomy" id="77519"/>
    <lineage>
        <taxon>Eukaryota</taxon>
        <taxon>Sar</taxon>
        <taxon>Alveolata</taxon>
        <taxon>Apicomplexa</taxon>
        <taxon>Aconoidasida</taxon>
        <taxon>Haemosporida</taxon>
        <taxon>Plasmodiidae</taxon>
        <taxon>Plasmodium</taxon>
        <taxon>Plasmodium (Plasmodium)</taxon>
    </lineage>
</organism>